<evidence type="ECO:0000313" key="2">
    <source>
        <dbReference type="EMBL" id="MFC1421432.1"/>
    </source>
</evidence>
<accession>A0ABV6W6S2</accession>
<evidence type="ECO:0008006" key="4">
    <source>
        <dbReference type="Google" id="ProtNLM"/>
    </source>
</evidence>
<keyword evidence="1" id="KW-1133">Transmembrane helix</keyword>
<protein>
    <recommendedName>
        <fullName evidence="4">Tetratricopeptide repeat protein</fullName>
    </recommendedName>
</protein>
<dbReference type="RefSeq" id="WP_380544649.1">
    <property type="nucleotide sequence ID" value="NZ_JBHFAB010000041.1"/>
</dbReference>
<gene>
    <name evidence="2" type="ORF">ACEZDE_33035</name>
</gene>
<comment type="caution">
    <text evidence="2">The sequence shown here is derived from an EMBL/GenBank/DDBJ whole genome shotgun (WGS) entry which is preliminary data.</text>
</comment>
<keyword evidence="3" id="KW-1185">Reference proteome</keyword>
<dbReference type="EMBL" id="JBHFAB010000041">
    <property type="protein sequence ID" value="MFC1421432.1"/>
    <property type="molecule type" value="Genomic_DNA"/>
</dbReference>
<organism evidence="2 3">
    <name type="scientific">Streptacidiphilus cavernicola</name>
    <dbReference type="NCBI Taxonomy" id="3342716"/>
    <lineage>
        <taxon>Bacteria</taxon>
        <taxon>Bacillati</taxon>
        <taxon>Actinomycetota</taxon>
        <taxon>Actinomycetes</taxon>
        <taxon>Kitasatosporales</taxon>
        <taxon>Streptomycetaceae</taxon>
        <taxon>Streptacidiphilus</taxon>
    </lineage>
</organism>
<reference evidence="2 3" key="1">
    <citation type="submission" date="2024-09" db="EMBL/GenBank/DDBJ databases">
        <authorList>
            <person name="Lee S.D."/>
        </authorList>
    </citation>
    <scope>NUCLEOTIDE SEQUENCE [LARGE SCALE GENOMIC DNA]</scope>
    <source>
        <strain evidence="2 3">N8-3</strain>
    </source>
</reference>
<dbReference type="Gene3D" id="1.25.40.10">
    <property type="entry name" value="Tetratricopeptide repeat domain"/>
    <property type="match status" value="1"/>
</dbReference>
<evidence type="ECO:0000313" key="3">
    <source>
        <dbReference type="Proteomes" id="UP001592531"/>
    </source>
</evidence>
<evidence type="ECO:0000256" key="1">
    <source>
        <dbReference type="SAM" id="Phobius"/>
    </source>
</evidence>
<dbReference type="SUPFAM" id="SSF48452">
    <property type="entry name" value="TPR-like"/>
    <property type="match status" value="1"/>
</dbReference>
<sequence>MISRVTYAVVSAALLLGFLVIVATGVQLMSTGDRLAVGIGICAEVLVLLGVWFLWKTYRFGRRSGALARELEAEGALPVDELARSAGGRIDRDSADAVFARRQAETEAAPEDWRAWFRLAVAYADARDTPRARKAMQHAIKLHDARA</sequence>
<keyword evidence="1" id="KW-0812">Transmembrane</keyword>
<proteinExistence type="predicted"/>
<feature type="transmembrane region" description="Helical" evidence="1">
    <location>
        <begin position="35"/>
        <end position="55"/>
    </location>
</feature>
<dbReference type="Proteomes" id="UP001592531">
    <property type="component" value="Unassembled WGS sequence"/>
</dbReference>
<dbReference type="InterPro" id="IPR011990">
    <property type="entry name" value="TPR-like_helical_dom_sf"/>
</dbReference>
<keyword evidence="1" id="KW-0472">Membrane</keyword>
<feature type="transmembrane region" description="Helical" evidence="1">
    <location>
        <begin position="7"/>
        <end position="29"/>
    </location>
</feature>
<name>A0ABV6W6S2_9ACTN</name>